<keyword evidence="2" id="KW-1185">Reference proteome</keyword>
<gene>
    <name evidence="1" type="ORF">BT96DRAFT_669758</name>
</gene>
<dbReference type="OrthoDB" id="3365698at2759"/>
<sequence length="126" mass="14220">MSFLRTRISDIENQVQSIDHQISQLIQLKDAKTAEIALLRNIFSPIRRLPLETLSEIFEHVCLDSWPSQKETHHSMLPIGALFSHVSFPGYVALGGNVPMLHLESGHEFLFRIVLTNPCRQCGLSG</sequence>
<dbReference type="AlphaFoldDB" id="A0A6A4IJL9"/>
<accession>A0A6A4IJL9</accession>
<reference evidence="1" key="1">
    <citation type="journal article" date="2019" name="Environ. Microbiol.">
        <title>Fungal ecological strategies reflected in gene transcription - a case study of two litter decomposers.</title>
        <authorList>
            <person name="Barbi F."/>
            <person name="Kohler A."/>
            <person name="Barry K."/>
            <person name="Baskaran P."/>
            <person name="Daum C."/>
            <person name="Fauchery L."/>
            <person name="Ihrmark K."/>
            <person name="Kuo A."/>
            <person name="LaButti K."/>
            <person name="Lipzen A."/>
            <person name="Morin E."/>
            <person name="Grigoriev I.V."/>
            <person name="Henrissat B."/>
            <person name="Lindahl B."/>
            <person name="Martin F."/>
        </authorList>
    </citation>
    <scope>NUCLEOTIDE SEQUENCE</scope>
    <source>
        <strain evidence="1">JB14</strain>
    </source>
</reference>
<proteinExistence type="predicted"/>
<dbReference type="EMBL" id="ML769390">
    <property type="protein sequence ID" value="KAE9408735.1"/>
    <property type="molecule type" value="Genomic_DNA"/>
</dbReference>
<evidence type="ECO:0000313" key="2">
    <source>
        <dbReference type="Proteomes" id="UP000799118"/>
    </source>
</evidence>
<name>A0A6A4IJL9_9AGAR</name>
<dbReference type="Proteomes" id="UP000799118">
    <property type="component" value="Unassembled WGS sequence"/>
</dbReference>
<organism evidence="1 2">
    <name type="scientific">Gymnopus androsaceus JB14</name>
    <dbReference type="NCBI Taxonomy" id="1447944"/>
    <lineage>
        <taxon>Eukaryota</taxon>
        <taxon>Fungi</taxon>
        <taxon>Dikarya</taxon>
        <taxon>Basidiomycota</taxon>
        <taxon>Agaricomycotina</taxon>
        <taxon>Agaricomycetes</taxon>
        <taxon>Agaricomycetidae</taxon>
        <taxon>Agaricales</taxon>
        <taxon>Marasmiineae</taxon>
        <taxon>Omphalotaceae</taxon>
        <taxon>Gymnopus</taxon>
    </lineage>
</organism>
<protein>
    <submittedName>
        <fullName evidence="1">Uncharacterized protein</fullName>
    </submittedName>
</protein>
<evidence type="ECO:0000313" key="1">
    <source>
        <dbReference type="EMBL" id="KAE9408735.1"/>
    </source>
</evidence>